<evidence type="ECO:0000313" key="3">
    <source>
        <dbReference type="Proteomes" id="UP000006160"/>
    </source>
</evidence>
<evidence type="ECO:0008006" key="4">
    <source>
        <dbReference type="Google" id="ProtNLM"/>
    </source>
</evidence>
<dbReference type="SUPFAM" id="SSF48452">
    <property type="entry name" value="TPR-like"/>
    <property type="match status" value="1"/>
</dbReference>
<accession>A0A9P2G995</accession>
<feature type="coiled-coil region" evidence="1">
    <location>
        <begin position="76"/>
        <end position="131"/>
    </location>
</feature>
<protein>
    <recommendedName>
        <fullName evidence="4">Tetratricopeptide repeat protein</fullName>
    </recommendedName>
</protein>
<dbReference type="Proteomes" id="UP000006160">
    <property type="component" value="Unassembled WGS sequence"/>
</dbReference>
<gene>
    <name evidence="2" type="ORF">CLG_B0472</name>
</gene>
<proteinExistence type="predicted"/>
<dbReference type="Pfam" id="PF14559">
    <property type="entry name" value="TPR_19"/>
    <property type="match status" value="1"/>
</dbReference>
<dbReference type="AlphaFoldDB" id="A0A9P2G995"/>
<dbReference type="EMBL" id="ACSJ01000001">
    <property type="protein sequence ID" value="EES92313.1"/>
    <property type="molecule type" value="Genomic_DNA"/>
</dbReference>
<evidence type="ECO:0000256" key="1">
    <source>
        <dbReference type="SAM" id="Coils"/>
    </source>
</evidence>
<comment type="caution">
    <text evidence="2">The sequence shown here is derived from an EMBL/GenBank/DDBJ whole genome shotgun (WGS) entry which is preliminary data.</text>
</comment>
<name>A0A9P2G995_CLOBO</name>
<dbReference type="Gene3D" id="1.25.40.10">
    <property type="entry name" value="Tetratricopeptide repeat domain"/>
    <property type="match status" value="1"/>
</dbReference>
<reference evidence="2 3" key="1">
    <citation type="submission" date="2009-10" db="EMBL/GenBank/DDBJ databases">
        <authorList>
            <person name="Shrivastava S."/>
            <person name="Brinkac L.B."/>
            <person name="Brown J.L."/>
            <person name="Bruce D.B."/>
            <person name="Detter C."/>
            <person name="Green L.D."/>
            <person name="Munk C.A."/>
            <person name="Rogers Y.C."/>
            <person name="Tapia R."/>
            <person name="Saunders E.S."/>
            <person name="Sims D.R."/>
            <person name="Smith L.A."/>
            <person name="Smith T.J."/>
            <person name="Sutton G."/>
            <person name="Brettin T."/>
        </authorList>
    </citation>
    <scope>NUCLEOTIDE SEQUENCE [LARGE SCALE GENOMIC DNA]</scope>
    <source>
        <strain evidence="3">D str. 1873</strain>
    </source>
</reference>
<dbReference type="RefSeq" id="WP_004444082.1">
    <property type="nucleotide sequence ID" value="NZ_ACSJ01000001.1"/>
</dbReference>
<keyword evidence="1" id="KW-0175">Coiled coil</keyword>
<dbReference type="InterPro" id="IPR011990">
    <property type="entry name" value="TPR-like_helical_dom_sf"/>
</dbReference>
<sequence>MGFFNSIKKMVLRKSLDDDFKEGSKKIDTTELGVLTKAVNLTLDNYRKSVDKISTKVLSTEYENDFYNYNINIKKINNFEIDIKEINEEIQRIYDKNKELEQSVKMLSQEILESQVQLDKLRKEENNLKSKTNSNKLNNEEKEDVREDILNIVESTKSLEEKVINLKVKIDVITMDIRANEELIYNHKHAIEKKKNEKLCLMILSSSLDECLKFAENIGEKTSFTKYCFQGMLNYNKGEYKQALNNFDNYFKREEEPYENYYIREIYAKLLIENNRYEEAKQYAMEALKDKPEEIEIHKILSKVHKVLGEEEEQRLEDSIIYMLES</sequence>
<organism evidence="2 3">
    <name type="scientific">Clostridium botulinum D str. 1873</name>
    <dbReference type="NCBI Taxonomy" id="592027"/>
    <lineage>
        <taxon>Bacteria</taxon>
        <taxon>Bacillati</taxon>
        <taxon>Bacillota</taxon>
        <taxon>Clostridia</taxon>
        <taxon>Eubacteriales</taxon>
        <taxon>Clostridiaceae</taxon>
        <taxon>Clostridium</taxon>
    </lineage>
</organism>
<evidence type="ECO:0000313" key="2">
    <source>
        <dbReference type="EMBL" id="EES92313.1"/>
    </source>
</evidence>